<comment type="caution">
    <text evidence="1">The sequence shown here is derived from an EMBL/GenBank/DDBJ whole genome shotgun (WGS) entry which is preliminary data.</text>
</comment>
<protein>
    <submittedName>
        <fullName evidence="1">Uncharacterized protein</fullName>
    </submittedName>
</protein>
<dbReference type="AlphaFoldDB" id="A0AAD7RQ71"/>
<reference evidence="1" key="1">
    <citation type="journal article" date="2023" name="Science">
        <title>Genome structures resolve the early diversification of teleost fishes.</title>
        <authorList>
            <person name="Parey E."/>
            <person name="Louis A."/>
            <person name="Montfort J."/>
            <person name="Bouchez O."/>
            <person name="Roques C."/>
            <person name="Iampietro C."/>
            <person name="Lluch J."/>
            <person name="Castinel A."/>
            <person name="Donnadieu C."/>
            <person name="Desvignes T."/>
            <person name="Floi Bucao C."/>
            <person name="Jouanno E."/>
            <person name="Wen M."/>
            <person name="Mejri S."/>
            <person name="Dirks R."/>
            <person name="Jansen H."/>
            <person name="Henkel C."/>
            <person name="Chen W.J."/>
            <person name="Zahm M."/>
            <person name="Cabau C."/>
            <person name="Klopp C."/>
            <person name="Thompson A.W."/>
            <person name="Robinson-Rechavi M."/>
            <person name="Braasch I."/>
            <person name="Lecointre G."/>
            <person name="Bobe J."/>
            <person name="Postlethwait J.H."/>
            <person name="Berthelot C."/>
            <person name="Roest Crollius H."/>
            <person name="Guiguen Y."/>
        </authorList>
    </citation>
    <scope>NUCLEOTIDE SEQUENCE</scope>
    <source>
        <strain evidence="1">NC1722</strain>
    </source>
</reference>
<gene>
    <name evidence="1" type="ORF">AAFF_G00146340</name>
</gene>
<sequence>MTMDVRPQSSGAGVMQVTRRAAIASSPLMARLEAGCCEPDISGKPLSKKGRVQQSRVLPCGGCPQSHPNPLPPSPACPPREALFSFPSVGNEASCLGEPPTVISMGGGDCPGLSFHTTGSREGKEVGINRGRGQCAAPCCHRGAAAHRVSPDTGIDAA</sequence>
<dbReference type="Proteomes" id="UP001221898">
    <property type="component" value="Unassembled WGS sequence"/>
</dbReference>
<accession>A0AAD7RQ71</accession>
<evidence type="ECO:0000313" key="2">
    <source>
        <dbReference type="Proteomes" id="UP001221898"/>
    </source>
</evidence>
<organism evidence="1 2">
    <name type="scientific">Aldrovandia affinis</name>
    <dbReference type="NCBI Taxonomy" id="143900"/>
    <lineage>
        <taxon>Eukaryota</taxon>
        <taxon>Metazoa</taxon>
        <taxon>Chordata</taxon>
        <taxon>Craniata</taxon>
        <taxon>Vertebrata</taxon>
        <taxon>Euteleostomi</taxon>
        <taxon>Actinopterygii</taxon>
        <taxon>Neopterygii</taxon>
        <taxon>Teleostei</taxon>
        <taxon>Notacanthiformes</taxon>
        <taxon>Halosauridae</taxon>
        <taxon>Aldrovandia</taxon>
    </lineage>
</organism>
<keyword evidence="2" id="KW-1185">Reference proteome</keyword>
<proteinExistence type="predicted"/>
<evidence type="ECO:0000313" key="1">
    <source>
        <dbReference type="EMBL" id="KAJ8388143.1"/>
    </source>
</evidence>
<dbReference type="EMBL" id="JAINUG010000200">
    <property type="protein sequence ID" value="KAJ8388143.1"/>
    <property type="molecule type" value="Genomic_DNA"/>
</dbReference>
<name>A0AAD7RQ71_9TELE</name>